<feature type="transmembrane region" description="Helical" evidence="1">
    <location>
        <begin position="7"/>
        <end position="38"/>
    </location>
</feature>
<comment type="caution">
    <text evidence="2">The sequence shown here is derived from an EMBL/GenBank/DDBJ whole genome shotgun (WGS) entry which is preliminary data.</text>
</comment>
<keyword evidence="1" id="KW-1133">Transmembrane helix</keyword>
<evidence type="ECO:0008006" key="4">
    <source>
        <dbReference type="Google" id="ProtNLM"/>
    </source>
</evidence>
<accession>A0A151AEF2</accession>
<keyword evidence="3" id="KW-1185">Reference proteome</keyword>
<dbReference type="Proteomes" id="UP000075321">
    <property type="component" value="Unassembled WGS sequence"/>
</dbReference>
<sequence length="44" mass="4629">MVRMSSIVMLIGVVLLFVPIPPIATIAGVLVILAGALLRLLTDK</sequence>
<evidence type="ECO:0000256" key="1">
    <source>
        <dbReference type="SAM" id="Phobius"/>
    </source>
</evidence>
<dbReference type="AlphaFoldDB" id="A0A151AEF2"/>
<name>A0A151AEF2_9EURY</name>
<keyword evidence="1" id="KW-0472">Membrane</keyword>
<dbReference type="EMBL" id="LTAZ01000004">
    <property type="protein sequence ID" value="KYH25970.1"/>
    <property type="molecule type" value="Genomic_DNA"/>
</dbReference>
<gene>
    <name evidence="2" type="ORF">HAPAU_10600</name>
</gene>
<evidence type="ECO:0000313" key="2">
    <source>
        <dbReference type="EMBL" id="KYH25970.1"/>
    </source>
</evidence>
<protein>
    <recommendedName>
        <fullName evidence="4">Transporter</fullName>
    </recommendedName>
</protein>
<keyword evidence="1" id="KW-0812">Transmembrane</keyword>
<reference evidence="2 3" key="1">
    <citation type="submission" date="2016-02" db="EMBL/GenBank/DDBJ databases">
        <title>Genome sequence of Halalkalicoccus paucihalophilus DSM 24557.</title>
        <authorList>
            <person name="Poehlein A."/>
            <person name="Daniel R."/>
        </authorList>
    </citation>
    <scope>NUCLEOTIDE SEQUENCE [LARGE SCALE GENOMIC DNA]</scope>
    <source>
        <strain evidence="2 3">DSM 24557</strain>
    </source>
</reference>
<proteinExistence type="predicted"/>
<dbReference type="RefSeq" id="WP_066380337.1">
    <property type="nucleotide sequence ID" value="NZ_LTAZ01000004.1"/>
</dbReference>
<dbReference type="PATRIC" id="fig|1008153.3.peg.1063"/>
<organism evidence="2 3">
    <name type="scientific">Halalkalicoccus paucihalophilus</name>
    <dbReference type="NCBI Taxonomy" id="1008153"/>
    <lineage>
        <taxon>Archaea</taxon>
        <taxon>Methanobacteriati</taxon>
        <taxon>Methanobacteriota</taxon>
        <taxon>Stenosarchaea group</taxon>
        <taxon>Halobacteria</taxon>
        <taxon>Halobacteriales</taxon>
        <taxon>Halococcaceae</taxon>
        <taxon>Halalkalicoccus</taxon>
    </lineage>
</organism>
<evidence type="ECO:0000313" key="3">
    <source>
        <dbReference type="Proteomes" id="UP000075321"/>
    </source>
</evidence>